<feature type="compositionally biased region" description="Polar residues" evidence="1">
    <location>
        <begin position="1"/>
        <end position="31"/>
    </location>
</feature>
<evidence type="ECO:0000313" key="3">
    <source>
        <dbReference type="Proteomes" id="UP000319700"/>
    </source>
</evidence>
<dbReference type="EMBL" id="RCZH01000001">
    <property type="protein sequence ID" value="TPG45132.1"/>
    <property type="molecule type" value="Genomic_DNA"/>
</dbReference>
<dbReference type="AlphaFoldDB" id="A0A502F655"/>
<proteinExistence type="predicted"/>
<evidence type="ECO:0000313" key="2">
    <source>
        <dbReference type="EMBL" id="TPG45132.1"/>
    </source>
</evidence>
<feature type="compositionally biased region" description="Basic and acidic residues" evidence="1">
    <location>
        <begin position="156"/>
        <end position="168"/>
    </location>
</feature>
<feature type="compositionally biased region" description="Basic and acidic residues" evidence="1">
    <location>
        <begin position="81"/>
        <end position="93"/>
    </location>
</feature>
<feature type="compositionally biased region" description="Acidic residues" evidence="1">
    <location>
        <begin position="110"/>
        <end position="155"/>
    </location>
</feature>
<dbReference type="RefSeq" id="WP_140502399.1">
    <property type="nucleotide sequence ID" value="NZ_RCZH01000001.1"/>
</dbReference>
<dbReference type="Proteomes" id="UP000319700">
    <property type="component" value="Unassembled WGS sequence"/>
</dbReference>
<protein>
    <submittedName>
        <fullName evidence="2">Uncharacterized protein</fullName>
    </submittedName>
</protein>
<evidence type="ECO:0000256" key="1">
    <source>
        <dbReference type="SAM" id="MobiDB-lite"/>
    </source>
</evidence>
<sequence length="168" mass="19574">MNTTDNKYSTTKGNKVPGNQTQNKSDRNTLMNEELYDIDDMKESDNDTSEIAERGYTIRNGYNPNKPNPDQIAEEDDLDDDFHTKKDLKHDSEDLYQEELDLNGKNIGDVNDEFDNPSDTLEDDFNETEDDLEDIDQDDDEDEYVEDDVQEEKDDDADHYPDNDPRKF</sequence>
<organism evidence="2 3">
    <name type="scientific">Flavobacterium pectinovorum</name>
    <dbReference type="NCBI Taxonomy" id="29533"/>
    <lineage>
        <taxon>Bacteria</taxon>
        <taxon>Pseudomonadati</taxon>
        <taxon>Bacteroidota</taxon>
        <taxon>Flavobacteriia</taxon>
        <taxon>Flavobacteriales</taxon>
        <taxon>Flavobacteriaceae</taxon>
        <taxon>Flavobacterium</taxon>
    </lineage>
</organism>
<dbReference type="OrthoDB" id="1365533at2"/>
<accession>A0A502F655</accession>
<name>A0A502F655_9FLAO</name>
<gene>
    <name evidence="2" type="ORF">EAH81_00575</name>
</gene>
<keyword evidence="3" id="KW-1185">Reference proteome</keyword>
<feature type="region of interest" description="Disordered" evidence="1">
    <location>
        <begin position="1"/>
        <end position="168"/>
    </location>
</feature>
<reference evidence="2 3" key="1">
    <citation type="journal article" date="2019" name="Environ. Microbiol.">
        <title>Species interactions and distinct microbial communities in high Arctic permafrost affected cryosols are associated with the CH4 and CO2 gas fluxes.</title>
        <authorList>
            <person name="Altshuler I."/>
            <person name="Hamel J."/>
            <person name="Turney S."/>
            <person name="Magnuson E."/>
            <person name="Levesque R."/>
            <person name="Greer C."/>
            <person name="Whyte L.G."/>
        </authorList>
    </citation>
    <scope>NUCLEOTIDE SEQUENCE [LARGE SCALE GENOMIC DNA]</scope>
    <source>
        <strain evidence="2 3">42</strain>
    </source>
</reference>
<comment type="caution">
    <text evidence="2">The sequence shown here is derived from an EMBL/GenBank/DDBJ whole genome shotgun (WGS) entry which is preliminary data.</text>
</comment>